<gene>
    <name evidence="3" type="ORF">K457DRAFT_757077</name>
</gene>
<reference evidence="3 4" key="1">
    <citation type="submission" date="2016-05" db="EMBL/GenBank/DDBJ databases">
        <title>Genome sequencing reveals origins of a unique bacterial endosymbiosis in the earliest lineages of terrestrial Fungi.</title>
        <authorList>
            <consortium name="DOE Joint Genome Institute"/>
            <person name="Uehling J."/>
            <person name="Gryganskyi A."/>
            <person name="Hameed K."/>
            <person name="Tschaplinski T."/>
            <person name="Misztal P."/>
            <person name="Wu S."/>
            <person name="Desiro A."/>
            <person name="Vande Pol N."/>
            <person name="Du Z.-Y."/>
            <person name="Zienkiewicz A."/>
            <person name="Zienkiewicz K."/>
            <person name="Morin E."/>
            <person name="Tisserant E."/>
            <person name="Splivallo R."/>
            <person name="Hainaut M."/>
            <person name="Henrissat B."/>
            <person name="Ohm R."/>
            <person name="Kuo A."/>
            <person name="Yan J."/>
            <person name="Lipzen A."/>
            <person name="Nolan M."/>
            <person name="Labutti K."/>
            <person name="Barry K."/>
            <person name="Goldstein A."/>
            <person name="Labbe J."/>
            <person name="Schadt C."/>
            <person name="Tuskan G."/>
            <person name="Grigoriev I."/>
            <person name="Martin F."/>
            <person name="Vilgalys R."/>
            <person name="Bonito G."/>
        </authorList>
    </citation>
    <scope>NUCLEOTIDE SEQUENCE [LARGE SCALE GENOMIC DNA]</scope>
    <source>
        <strain evidence="3 4">AG-77</strain>
    </source>
</reference>
<keyword evidence="2" id="KW-0812">Transmembrane</keyword>
<feature type="transmembrane region" description="Helical" evidence="2">
    <location>
        <begin position="12"/>
        <end position="34"/>
    </location>
</feature>
<feature type="region of interest" description="Disordered" evidence="1">
    <location>
        <begin position="132"/>
        <end position="168"/>
    </location>
</feature>
<sequence length="206" mass="23165">MGISNIEVMSLSVFFFFTFSYFFSYCSIIPTLLFTHLSSLHPHLIILFLFSLLSLSSRTLFHYLSSNHIPHPSLSSHTQHANNTAATTMDPNLTSTPGTPIGGQIHFVTPTNRWLGSIPLSTLDPLTLEPLSTYVRPDPRQKQGGDEKGSGQELEKVGEEREDMKERTTNIAGKFTGSIPYPLYISLAYTFFWSPPVFFSYLTYVD</sequence>
<accession>A0A197JM80</accession>
<protein>
    <submittedName>
        <fullName evidence="3">Uncharacterized protein</fullName>
    </submittedName>
</protein>
<feature type="compositionally biased region" description="Basic and acidic residues" evidence="1">
    <location>
        <begin position="137"/>
        <end position="168"/>
    </location>
</feature>
<dbReference type="OrthoDB" id="2446444at2759"/>
<feature type="transmembrane region" description="Helical" evidence="2">
    <location>
        <begin position="40"/>
        <end position="61"/>
    </location>
</feature>
<keyword evidence="2" id="KW-1133">Transmembrane helix</keyword>
<evidence type="ECO:0000313" key="4">
    <source>
        <dbReference type="Proteomes" id="UP000078512"/>
    </source>
</evidence>
<evidence type="ECO:0000256" key="1">
    <source>
        <dbReference type="SAM" id="MobiDB-lite"/>
    </source>
</evidence>
<feature type="region of interest" description="Disordered" evidence="1">
    <location>
        <begin position="74"/>
        <end position="95"/>
    </location>
</feature>
<dbReference type="Proteomes" id="UP000078512">
    <property type="component" value="Unassembled WGS sequence"/>
</dbReference>
<evidence type="ECO:0000256" key="2">
    <source>
        <dbReference type="SAM" id="Phobius"/>
    </source>
</evidence>
<organism evidence="3 4">
    <name type="scientific">Linnemannia elongata AG-77</name>
    <dbReference type="NCBI Taxonomy" id="1314771"/>
    <lineage>
        <taxon>Eukaryota</taxon>
        <taxon>Fungi</taxon>
        <taxon>Fungi incertae sedis</taxon>
        <taxon>Mucoromycota</taxon>
        <taxon>Mortierellomycotina</taxon>
        <taxon>Mortierellomycetes</taxon>
        <taxon>Mortierellales</taxon>
        <taxon>Mortierellaceae</taxon>
        <taxon>Linnemannia</taxon>
    </lineage>
</organism>
<keyword evidence="4" id="KW-1185">Reference proteome</keyword>
<dbReference type="EMBL" id="KV442078">
    <property type="protein sequence ID" value="OAQ25474.1"/>
    <property type="molecule type" value="Genomic_DNA"/>
</dbReference>
<dbReference type="AlphaFoldDB" id="A0A197JM80"/>
<keyword evidence="2" id="KW-0472">Membrane</keyword>
<proteinExistence type="predicted"/>
<name>A0A197JM80_9FUNG</name>
<evidence type="ECO:0000313" key="3">
    <source>
        <dbReference type="EMBL" id="OAQ25474.1"/>
    </source>
</evidence>